<dbReference type="InterPro" id="IPR010766">
    <property type="entry name" value="DRTGG"/>
</dbReference>
<dbReference type="InterPro" id="IPR000890">
    <property type="entry name" value="Aliphatic_acid_kin_short-chain"/>
</dbReference>
<dbReference type="NCBIfam" id="TIGR00016">
    <property type="entry name" value="ackA"/>
    <property type="match status" value="1"/>
</dbReference>
<dbReference type="InterPro" id="IPR004614">
    <property type="entry name" value="P_AcTrfase"/>
</dbReference>
<dbReference type="SUPFAM" id="SSF53659">
    <property type="entry name" value="Isocitrate/Isopropylmalate dehydrogenase-like"/>
    <property type="match status" value="1"/>
</dbReference>
<dbReference type="NCBIfam" id="NF007233">
    <property type="entry name" value="PRK09653.1"/>
    <property type="match status" value="1"/>
</dbReference>
<protein>
    <recommendedName>
        <fullName evidence="7">Probable acetate kinase</fullName>
        <ecNumber evidence="7">2.7.2.1</ecNumber>
    </recommendedName>
    <alternativeName>
        <fullName evidence="7">Acetokinase</fullName>
    </alternativeName>
</protein>
<dbReference type="PANTHER" id="PTHR43356:SF3">
    <property type="entry name" value="PHOSPHATE ACETYLTRANSFERASE"/>
    <property type="match status" value="1"/>
</dbReference>
<dbReference type="Proteomes" id="UP001165065">
    <property type="component" value="Unassembled WGS sequence"/>
</dbReference>
<comment type="similarity">
    <text evidence="7">Belongs to the acetokinase family.</text>
</comment>
<organism evidence="10 11">
    <name type="scientific">Triparma columacea</name>
    <dbReference type="NCBI Taxonomy" id="722753"/>
    <lineage>
        <taxon>Eukaryota</taxon>
        <taxon>Sar</taxon>
        <taxon>Stramenopiles</taxon>
        <taxon>Ochrophyta</taxon>
        <taxon>Bolidophyceae</taxon>
        <taxon>Parmales</taxon>
        <taxon>Triparmaceae</taxon>
        <taxon>Triparma</taxon>
    </lineage>
</organism>
<dbReference type="InterPro" id="IPR023865">
    <property type="entry name" value="Aliphatic_acid_kinase_CS"/>
</dbReference>
<evidence type="ECO:0000256" key="3">
    <source>
        <dbReference type="ARBA" id="ARBA00022741"/>
    </source>
</evidence>
<feature type="binding site" evidence="7">
    <location>
        <begin position="159"/>
        <end position="163"/>
    </location>
    <ligand>
        <name>ATP</name>
        <dbReference type="ChEBI" id="CHEBI:30616"/>
    </ligand>
</feature>
<keyword evidence="7" id="KW-0479">Metal-binding</keyword>
<dbReference type="EMBL" id="BRYA01000062">
    <property type="protein sequence ID" value="GMI35989.1"/>
    <property type="molecule type" value="Genomic_DNA"/>
</dbReference>
<dbReference type="Gene3D" id="3.40.50.10750">
    <property type="entry name" value="Isocitrate/Isopropylmalate dehydrogenase-like"/>
    <property type="match status" value="1"/>
</dbReference>
<keyword evidence="7" id="KW-0460">Magnesium</keyword>
<feature type="domain" description="DRTGG" evidence="9">
    <location>
        <begin position="576"/>
        <end position="688"/>
    </location>
</feature>
<comment type="cofactor">
    <cofactor evidence="7">
        <name>Mg(2+)</name>
        <dbReference type="ChEBI" id="CHEBI:18420"/>
    </cofactor>
</comment>
<gene>
    <name evidence="10" type="ORF">TrCOL_g4413</name>
</gene>
<dbReference type="GO" id="GO:0016407">
    <property type="term" value="F:acetyltransferase activity"/>
    <property type="evidence" value="ECO:0007669"/>
    <property type="project" value="InterPro"/>
</dbReference>
<reference evidence="11" key="1">
    <citation type="journal article" date="2023" name="Commun. Biol.">
        <title>Genome analysis of Parmales, the sister group of diatoms, reveals the evolutionary specialization of diatoms from phago-mixotrophs to photoautotrophs.</title>
        <authorList>
            <person name="Ban H."/>
            <person name="Sato S."/>
            <person name="Yoshikawa S."/>
            <person name="Yamada K."/>
            <person name="Nakamura Y."/>
            <person name="Ichinomiya M."/>
            <person name="Sato N."/>
            <person name="Blanc-Mathieu R."/>
            <person name="Endo H."/>
            <person name="Kuwata A."/>
            <person name="Ogata H."/>
        </authorList>
    </citation>
    <scope>NUCLEOTIDE SEQUENCE [LARGE SCALE GENOMIC DNA]</scope>
</reference>
<comment type="caution">
    <text evidence="10">The sequence shown here is derived from an EMBL/GenBank/DDBJ whole genome shotgun (WGS) entry which is preliminary data.</text>
</comment>
<sequence>MDDITLTLDGRSVPVSPRSTHSDCLFAISQSLPIPSEDVKVIGHRVVHGGSRFTDPTLITPSILTDISSYNNLAPLHNPPGIAGIEAAMGIFPDVPHVGVFDTSFHSNMPPSSYRYAVPKDLYDQGVRRYGFHGSSYAYVSNEAAKALGKHKPNLIILHLGSGASMCCVKDGVSVDTTMGMTPAEGLVMGTRAGDVDAGLFAFLEAQGHTVGEIDDIINKKSGLLGLSGVSNDFRAVSSSTEPDALLAREVFVERIRKYLGAYIVKLNGDVDGIVFTGGIGENDASLRSDVLAGLETMGISLDQAKNVAGAVDVGAAISKTKVMVIPTNEELSISLQAVETAGLLPPQDPSNAVVSSTTPIRANKANTNASCHSLFTLAIEGAYVADEELSLMQRFSSRLERVGYFRCIARDNPHGEDYKITLMKEHFHLECDPTTMYGVTANEAMDMLAHGQDDALYEKILTKYLAYTAEKDFVLVSNSNFGGDSLNFASQMAQALGAPVVLIGEEGDEGELAVVREELKKASVDVAGAIVSGIKGRVEDVKAELDEVGLDAVALLPYEEKLYKKTVAECVRILTGAKVIHGNAGEGVVKRIKVFTQQVADFMDHLDKEEGTLILTHVSRVDTIMAMLLAMQSVNVPGKLAGIVLTGYDEKKMNPQLSYILNGLDHVNVPVIATSDDTWTTASTIKEAPVFLTSDSIEKISLSSALFDQHLDEDFVNRFVDDAGGSEGGGDIGPKLFQHSIFSKARALQKTIILPEGDDVRVVEAASILTTRKLCKVQLVGTPGVVKRHASKLGVDLEGVEVIDPAAYEELDVLVDSLHKAREKKGMTEIEARRLLVEDVNYFGTLMMHLNRADGMVSGAAHSSANTIRPALQVIKMAPGASNVSSTFFMLLQDGVKCFGDCALNVDPNAEQLAEIALFQAKMAIQFGISPRVAMLSYATGDSNSGELIDKVIKATKIARGVAEKEGFMDPEMIEGPLQFDAAVDPAVAAVKLKGNPVAGKANVLTYPDLTSANAGYKGVQQASKCLAVGPILLGLRKPVNDLSRGATVGDIVNTAVITCIQADL</sequence>
<dbReference type="PROSITE" id="PS01076">
    <property type="entry name" value="ACETATE_KINASE_2"/>
    <property type="match status" value="1"/>
</dbReference>
<dbReference type="AlphaFoldDB" id="A0A9W7L7I8"/>
<comment type="catalytic activity">
    <reaction evidence="7">
        <text>acetate + ATP = acetyl phosphate + ADP</text>
        <dbReference type="Rhea" id="RHEA:11352"/>
        <dbReference type="ChEBI" id="CHEBI:22191"/>
        <dbReference type="ChEBI" id="CHEBI:30089"/>
        <dbReference type="ChEBI" id="CHEBI:30616"/>
        <dbReference type="ChEBI" id="CHEBI:456216"/>
        <dbReference type="EC" id="2.7.2.1"/>
    </reaction>
</comment>
<dbReference type="SUPFAM" id="SSF53067">
    <property type="entry name" value="Actin-like ATPase domain"/>
    <property type="match status" value="2"/>
</dbReference>
<dbReference type="GO" id="GO:0006085">
    <property type="term" value="P:acetyl-CoA biosynthetic process"/>
    <property type="evidence" value="ECO:0007669"/>
    <property type="project" value="UniProtKB-UniRule"/>
</dbReference>
<feature type="site" description="Transition state stabilizer" evidence="7">
    <location>
        <position position="192"/>
    </location>
</feature>
<dbReference type="GO" id="GO:0006082">
    <property type="term" value="P:organic acid metabolic process"/>
    <property type="evidence" value="ECO:0007669"/>
    <property type="project" value="InterPro"/>
</dbReference>
<evidence type="ECO:0000256" key="2">
    <source>
        <dbReference type="ARBA" id="ARBA00022679"/>
    </source>
</evidence>
<comment type="pathway">
    <text evidence="1">Metabolic intermediate biosynthesis; acetyl-CoA biosynthesis; acetyl-CoA from acetate: step 2/2.</text>
</comment>
<dbReference type="Gene3D" id="3.40.50.10950">
    <property type="match status" value="1"/>
</dbReference>
<feature type="binding site" evidence="7">
    <location>
        <position position="330"/>
    </location>
    <ligand>
        <name>Mg(2+)</name>
        <dbReference type="ChEBI" id="CHEBI:18420"/>
    </ligand>
</feature>
<keyword evidence="6" id="KW-0012">Acyltransferase</keyword>
<feature type="binding site" evidence="7">
    <location>
        <position position="45"/>
    </location>
    <ligand>
        <name>substrate</name>
    </ligand>
</feature>
<evidence type="ECO:0000313" key="10">
    <source>
        <dbReference type="EMBL" id="GMI35989.1"/>
    </source>
</evidence>
<accession>A0A9W7L7I8</accession>
<dbReference type="EC" id="2.7.2.1" evidence="7"/>
<keyword evidence="3 7" id="KW-0547">Nucleotide-binding</keyword>
<dbReference type="Gene3D" id="3.30.420.40">
    <property type="match status" value="2"/>
</dbReference>
<dbReference type="InterPro" id="IPR050500">
    <property type="entry name" value="Phos_Acetyltrans/Butyryltrans"/>
</dbReference>
<dbReference type="NCBIfam" id="TIGR00651">
    <property type="entry name" value="pta"/>
    <property type="match status" value="1"/>
</dbReference>
<keyword evidence="5 7" id="KW-0067">ATP-binding</keyword>
<evidence type="ECO:0000256" key="6">
    <source>
        <dbReference type="ARBA" id="ARBA00023315"/>
    </source>
</evidence>
<feature type="binding site" evidence="7">
    <location>
        <begin position="233"/>
        <end position="235"/>
    </location>
    <ligand>
        <name>ATP</name>
        <dbReference type="ChEBI" id="CHEBI:30616"/>
    </ligand>
</feature>
<proteinExistence type="inferred from homology"/>
<keyword evidence="11" id="KW-1185">Reference proteome</keyword>
<comment type="pathway">
    <text evidence="7">Metabolic intermediate biosynthesis; acetyl-CoA biosynthesis; acetyl-CoA from acetate: step 1/2.</text>
</comment>
<evidence type="ECO:0000313" key="11">
    <source>
        <dbReference type="Proteomes" id="UP001165065"/>
    </source>
</evidence>
<dbReference type="SUPFAM" id="SSF75138">
    <property type="entry name" value="HprK N-terminal domain-like"/>
    <property type="match status" value="1"/>
</dbReference>
<feature type="site" description="Transition state stabilizer" evidence="7">
    <location>
        <position position="133"/>
    </location>
</feature>
<evidence type="ECO:0000256" key="4">
    <source>
        <dbReference type="ARBA" id="ARBA00022777"/>
    </source>
</evidence>
<dbReference type="InterPro" id="IPR042112">
    <property type="entry name" value="P_AcTrfase_dom2"/>
</dbReference>
<keyword evidence="4 7" id="KW-0418">Kinase</keyword>
<feature type="active site" description="Proton donor/acceptor" evidence="7">
    <location>
        <position position="102"/>
    </location>
</feature>
<feature type="binding site" evidence="7">
    <location>
        <begin position="279"/>
        <end position="283"/>
    </location>
    <ligand>
        <name>ATP</name>
        <dbReference type="ChEBI" id="CHEBI:30616"/>
    </ligand>
</feature>
<evidence type="ECO:0000256" key="5">
    <source>
        <dbReference type="ARBA" id="ARBA00022840"/>
    </source>
</evidence>
<dbReference type="InterPro" id="IPR043129">
    <property type="entry name" value="ATPase_NBD"/>
</dbReference>
<dbReference type="InterPro" id="IPR002505">
    <property type="entry name" value="PTA_PTB"/>
</dbReference>
<dbReference type="PANTHER" id="PTHR43356">
    <property type="entry name" value="PHOSPHATE ACETYLTRANSFERASE"/>
    <property type="match status" value="1"/>
</dbReference>
<dbReference type="InterPro" id="IPR028979">
    <property type="entry name" value="Ser_kin/Pase_Hpr-like_N_sf"/>
</dbReference>
<dbReference type="GO" id="GO:0005524">
    <property type="term" value="F:ATP binding"/>
    <property type="evidence" value="ECO:0007669"/>
    <property type="project" value="UniProtKB-KW"/>
</dbReference>
<dbReference type="Pfam" id="PF07085">
    <property type="entry name" value="DRTGG"/>
    <property type="match status" value="1"/>
</dbReference>
<dbReference type="GO" id="GO:0000287">
    <property type="term" value="F:magnesium ion binding"/>
    <property type="evidence" value="ECO:0007669"/>
    <property type="project" value="UniProtKB-UniRule"/>
</dbReference>
<evidence type="ECO:0000256" key="7">
    <source>
        <dbReference type="HAMAP-Rule" id="MF_03131"/>
    </source>
</evidence>
<dbReference type="NCBIfam" id="NF004167">
    <property type="entry name" value="PRK05632.1"/>
    <property type="match status" value="1"/>
</dbReference>
<dbReference type="OrthoDB" id="67445at2759"/>
<keyword evidence="2 7" id="KW-0808">Transferase</keyword>
<dbReference type="GO" id="GO:0008776">
    <property type="term" value="F:acetate kinase activity"/>
    <property type="evidence" value="ECO:0007669"/>
    <property type="project" value="UniProtKB-UniRule"/>
</dbReference>
<name>A0A9W7L7I8_9STRA</name>
<evidence type="ECO:0000259" key="8">
    <source>
        <dbReference type="Pfam" id="PF01515"/>
    </source>
</evidence>
<dbReference type="Pfam" id="PF00871">
    <property type="entry name" value="Acetate_kinase"/>
    <property type="match status" value="1"/>
</dbReference>
<dbReference type="Gene3D" id="3.40.1390.20">
    <property type="entry name" value="HprK N-terminal domain-like"/>
    <property type="match status" value="1"/>
</dbReference>
<comment type="caution">
    <text evidence="7">Lacks conserved residue(s) required for the propagation of feature annotation.</text>
</comment>
<dbReference type="HAMAP" id="MF_00020">
    <property type="entry name" value="Acetate_kinase"/>
    <property type="match status" value="1"/>
</dbReference>
<dbReference type="Pfam" id="PF01515">
    <property type="entry name" value="PTA_PTB"/>
    <property type="match status" value="1"/>
</dbReference>
<dbReference type="InterPro" id="IPR004372">
    <property type="entry name" value="Ac/propionate_kinase"/>
</dbReference>
<evidence type="ECO:0000259" key="9">
    <source>
        <dbReference type="Pfam" id="PF07085"/>
    </source>
</evidence>
<evidence type="ECO:0000256" key="1">
    <source>
        <dbReference type="ARBA" id="ARBA00004989"/>
    </source>
</evidence>
<dbReference type="InterPro" id="IPR042113">
    <property type="entry name" value="P_AcTrfase_dom1"/>
</dbReference>
<dbReference type="PRINTS" id="PR00471">
    <property type="entry name" value="ACETATEKNASE"/>
</dbReference>
<feature type="domain" description="Phosphate acetyl/butaryl transferase" evidence="8">
    <location>
        <begin position="738"/>
        <end position="1061"/>
    </location>
</feature>